<dbReference type="PROSITE" id="PS51888">
    <property type="entry name" value="CLIP"/>
    <property type="match status" value="2"/>
</dbReference>
<dbReference type="Gene3D" id="2.40.10.10">
    <property type="entry name" value="Trypsin-like serine proteases"/>
    <property type="match status" value="2"/>
</dbReference>
<dbReference type="EC" id="3.4.21.-" evidence="9"/>
<keyword evidence="14" id="KW-1185">Reference proteome</keyword>
<proteinExistence type="inferred from homology"/>
<feature type="chain" id="PRO_5044948832" description="CLIP domain-containing serine protease" evidence="10">
    <location>
        <begin position="26"/>
        <end position="511"/>
    </location>
</feature>
<dbReference type="InterPro" id="IPR001314">
    <property type="entry name" value="Peptidase_S1A"/>
</dbReference>
<feature type="signal peptide" evidence="10">
    <location>
        <begin position="1"/>
        <end position="25"/>
    </location>
</feature>
<feature type="domain" description="Peptidase S1" evidence="11">
    <location>
        <begin position="260"/>
        <end position="508"/>
    </location>
</feature>
<dbReference type="SUPFAM" id="SSF50494">
    <property type="entry name" value="Trypsin-like serine proteases"/>
    <property type="match status" value="1"/>
</dbReference>
<evidence type="ECO:0000256" key="5">
    <source>
        <dbReference type="ARBA" id="ARBA00022837"/>
    </source>
</evidence>
<evidence type="ECO:0000256" key="8">
    <source>
        <dbReference type="ARBA" id="ARBA00024195"/>
    </source>
</evidence>
<protein>
    <recommendedName>
        <fullName evidence="10">CLIP domain-containing serine protease</fullName>
        <ecNumber evidence="9">3.4.21.-</ecNumber>
    </recommendedName>
</protein>
<feature type="domain" description="Clip" evidence="12">
    <location>
        <begin position="166"/>
        <end position="219"/>
    </location>
</feature>
<dbReference type="InterPro" id="IPR043504">
    <property type="entry name" value="Peptidase_S1_PA_chymotrypsin"/>
</dbReference>
<dbReference type="Proteomes" id="UP001652680">
    <property type="component" value="Unassembled WGS sequence"/>
</dbReference>
<evidence type="ECO:0000256" key="3">
    <source>
        <dbReference type="ARBA" id="ARBA00022801"/>
    </source>
</evidence>
<dbReference type="InterPro" id="IPR022700">
    <property type="entry name" value="CLIP"/>
</dbReference>
<evidence type="ECO:0000256" key="6">
    <source>
        <dbReference type="ARBA" id="ARBA00023145"/>
    </source>
</evidence>
<dbReference type="RefSeq" id="XP_044313820.1">
    <property type="nucleotide sequence ID" value="XM_044457885.1"/>
</dbReference>
<dbReference type="InterPro" id="IPR038565">
    <property type="entry name" value="CLIP_sf"/>
</dbReference>
<evidence type="ECO:0000256" key="9">
    <source>
        <dbReference type="RuleBase" id="RU363034"/>
    </source>
</evidence>
<keyword evidence="6" id="KW-0865">Zymogen</keyword>
<accession>A0ABM5J4R6</accession>
<dbReference type="GeneID" id="108053461"/>
<keyword evidence="7" id="KW-1015">Disulfide bond</keyword>
<comment type="subcellular location">
    <subcellularLocation>
        <location evidence="10">Secreted</location>
    </subcellularLocation>
</comment>
<dbReference type="InterPro" id="IPR033116">
    <property type="entry name" value="TRYPSIN_SER"/>
</dbReference>
<dbReference type="PROSITE" id="PS00134">
    <property type="entry name" value="TRYPSIN_HIS"/>
    <property type="match status" value="1"/>
</dbReference>
<evidence type="ECO:0000259" key="11">
    <source>
        <dbReference type="PROSITE" id="PS50240"/>
    </source>
</evidence>
<dbReference type="SMART" id="SM00020">
    <property type="entry name" value="Tryp_SPc"/>
    <property type="match status" value="1"/>
</dbReference>
<evidence type="ECO:0000256" key="2">
    <source>
        <dbReference type="ARBA" id="ARBA00022729"/>
    </source>
</evidence>
<feature type="domain" description="Clip" evidence="12">
    <location>
        <begin position="36"/>
        <end position="92"/>
    </location>
</feature>
<organism evidence="13 14">
    <name type="scientific">Drosophila rhopaloa</name>
    <name type="common">Fruit fly</name>
    <dbReference type="NCBI Taxonomy" id="1041015"/>
    <lineage>
        <taxon>Eukaryota</taxon>
        <taxon>Metazoa</taxon>
        <taxon>Ecdysozoa</taxon>
        <taxon>Arthropoda</taxon>
        <taxon>Hexapoda</taxon>
        <taxon>Insecta</taxon>
        <taxon>Pterygota</taxon>
        <taxon>Neoptera</taxon>
        <taxon>Endopterygota</taxon>
        <taxon>Diptera</taxon>
        <taxon>Brachycera</taxon>
        <taxon>Muscomorpha</taxon>
        <taxon>Ephydroidea</taxon>
        <taxon>Drosophilidae</taxon>
        <taxon>Drosophila</taxon>
        <taxon>Sophophora</taxon>
    </lineage>
</organism>
<keyword evidence="2 10" id="KW-0732">Signal</keyword>
<dbReference type="Gene3D" id="3.30.1640.30">
    <property type="match status" value="2"/>
</dbReference>
<evidence type="ECO:0000259" key="12">
    <source>
        <dbReference type="PROSITE" id="PS51888"/>
    </source>
</evidence>
<evidence type="ECO:0000256" key="10">
    <source>
        <dbReference type="RuleBase" id="RU366078"/>
    </source>
</evidence>
<evidence type="ECO:0000313" key="14">
    <source>
        <dbReference type="Proteomes" id="UP001652680"/>
    </source>
</evidence>
<dbReference type="PROSITE" id="PS50240">
    <property type="entry name" value="TRYPSIN_DOM"/>
    <property type="match status" value="1"/>
</dbReference>
<dbReference type="PROSITE" id="PS00135">
    <property type="entry name" value="TRYPSIN_SER"/>
    <property type="match status" value="1"/>
</dbReference>
<sequence>MKSVCCVSAVITLLPLVLLSKPTDAQFNQRRQVRQNCITPENYYGSCVTLTYCPQVVNIFQTTNSDRAQRYLIALQRSCGTRNINGDPVICCTEPRYNQVTERPPNPFFPTENSFVGPQPPPEVPDNFFVNPTPRPTTTTTTTTTTTPAPIRITSSAPLVDLRGPSCRGPDTKPGNCVELKECAALLNELRVKQRDETFANFLRASRVVCGSQGTQVCCPNGQTVTTPAPVLPKNTDEVPRRLLNVEEGCGYTVGYYKKIVGGEVSRAGAWPWIALLAYDDASSSPFKCGGTLITARHVLTAAHCIRDDLQFVRLGEHDLSTDTETAHVDINIARYVAHPEYNRKNGRSDMAILYLERNVQFVANKIAPICLPHTANLRQKSYVGYMPFVAGWGKTMEGGESASKLNELQIPIYDNEVCRQSYAKEKRYFSADQFDSAVICAGVLSGGKDTCQGDSGGPLMVPEQYQNKQHFYLIGVVSYGIGCARPNVPGVYSSTQYFMDWIIQQVQQTP</sequence>
<evidence type="ECO:0000256" key="7">
    <source>
        <dbReference type="ARBA" id="ARBA00023157"/>
    </source>
</evidence>
<reference evidence="13" key="2">
    <citation type="submission" date="2025-05" db="UniProtKB">
        <authorList>
            <consortium name="EnsemblMetazoa"/>
        </authorList>
    </citation>
    <scope>IDENTIFICATION</scope>
</reference>
<dbReference type="PRINTS" id="PR00722">
    <property type="entry name" value="CHYMOTRYPSIN"/>
</dbReference>
<dbReference type="InterPro" id="IPR009003">
    <property type="entry name" value="Peptidase_S1_PA"/>
</dbReference>
<dbReference type="SMART" id="SM00680">
    <property type="entry name" value="CLIP"/>
    <property type="match status" value="2"/>
</dbReference>
<dbReference type="EnsemblMetazoa" id="XM_044457885.1">
    <property type="protein sequence ID" value="XP_044313820.1"/>
    <property type="gene ID" value="LOC108053461"/>
</dbReference>
<keyword evidence="5" id="KW-0106">Calcium</keyword>
<reference evidence="14" key="1">
    <citation type="journal article" date="2021" name="Elife">
        <title>Highly contiguous assemblies of 101 drosophilid genomes.</title>
        <authorList>
            <person name="Kim B.Y."/>
            <person name="Wang J.R."/>
            <person name="Miller D.E."/>
            <person name="Barmina O."/>
            <person name="Delaney E."/>
            <person name="Thompson A."/>
            <person name="Comeault A.A."/>
            <person name="Peede D."/>
            <person name="D'Agostino E.R."/>
            <person name="Pelaez J."/>
            <person name="Aguilar J.M."/>
            <person name="Haji D."/>
            <person name="Matsunaga T."/>
            <person name="Armstrong E.E."/>
            <person name="Zych M."/>
            <person name="Ogawa Y."/>
            <person name="Stamenkovic-Radak M."/>
            <person name="Jelic M."/>
            <person name="Veselinovic M.S."/>
            <person name="Tanaskovic M."/>
            <person name="Eric P."/>
            <person name="Gao J.J."/>
            <person name="Katoh T.K."/>
            <person name="Toda M.J."/>
            <person name="Watabe H."/>
            <person name="Watada M."/>
            <person name="Davis J.S."/>
            <person name="Moyle L.C."/>
            <person name="Manoli G."/>
            <person name="Bertolini E."/>
            <person name="Kostal V."/>
            <person name="Hawley R.S."/>
            <person name="Takahashi A."/>
            <person name="Jones C.D."/>
            <person name="Price D.K."/>
            <person name="Whiteman N."/>
            <person name="Kopp A."/>
            <person name="Matute D.R."/>
            <person name="Petrov D.A."/>
        </authorList>
    </citation>
    <scope>NUCLEOTIDE SEQUENCE [LARGE SCALE GENOMIC DNA]</scope>
</reference>
<evidence type="ECO:0000256" key="1">
    <source>
        <dbReference type="ARBA" id="ARBA00022670"/>
    </source>
</evidence>
<keyword evidence="10" id="KW-0964">Secreted</keyword>
<comment type="similarity">
    <text evidence="8 10">Belongs to the peptidase S1 family. CLIP subfamily.</text>
</comment>
<dbReference type="Pfam" id="PF00089">
    <property type="entry name" value="Trypsin"/>
    <property type="match status" value="1"/>
</dbReference>
<keyword evidence="1 9" id="KW-0645">Protease</keyword>
<dbReference type="PANTHER" id="PTHR24252:SF18">
    <property type="entry name" value="OVOCHYMASE 1"/>
    <property type="match status" value="1"/>
</dbReference>
<dbReference type="Pfam" id="PF12032">
    <property type="entry name" value="CLIP"/>
    <property type="match status" value="2"/>
</dbReference>
<dbReference type="InterPro" id="IPR001254">
    <property type="entry name" value="Trypsin_dom"/>
</dbReference>
<evidence type="ECO:0000313" key="13">
    <source>
        <dbReference type="EnsemblMetazoa" id="XP_044313821.1"/>
    </source>
</evidence>
<dbReference type="EnsemblMetazoa" id="XM_044457886.1">
    <property type="protein sequence ID" value="XP_044313821.1"/>
    <property type="gene ID" value="LOC108053461"/>
</dbReference>
<evidence type="ECO:0000256" key="4">
    <source>
        <dbReference type="ARBA" id="ARBA00022825"/>
    </source>
</evidence>
<keyword evidence="3 9" id="KW-0378">Hydrolase</keyword>
<name>A0ABM5J4R6_DRORH</name>
<dbReference type="PANTHER" id="PTHR24252">
    <property type="entry name" value="ACROSIN-RELATED"/>
    <property type="match status" value="1"/>
</dbReference>
<dbReference type="InterPro" id="IPR018114">
    <property type="entry name" value="TRYPSIN_HIS"/>
</dbReference>
<comment type="domain">
    <text evidence="10">The clip domain consists of 35-55 residues which are 'knitted' together usually by 3 conserved disulfide bonds forming a clip-like compact structure.</text>
</comment>
<dbReference type="CDD" id="cd00190">
    <property type="entry name" value="Tryp_SPc"/>
    <property type="match status" value="1"/>
</dbReference>
<dbReference type="RefSeq" id="XP_044313821.1">
    <property type="nucleotide sequence ID" value="XM_044457886.1"/>
</dbReference>
<keyword evidence="4 9" id="KW-0720">Serine protease</keyword>